<gene>
    <name evidence="2" type="ORF">PL75_02520</name>
</gene>
<organism evidence="2 3">
    <name type="scientific">Neisseria arctica</name>
    <dbReference type="NCBI Taxonomy" id="1470200"/>
    <lineage>
        <taxon>Bacteria</taxon>
        <taxon>Pseudomonadati</taxon>
        <taxon>Pseudomonadota</taxon>
        <taxon>Betaproteobacteria</taxon>
        <taxon>Neisseriales</taxon>
        <taxon>Neisseriaceae</taxon>
        <taxon>Neisseria</taxon>
    </lineage>
</organism>
<dbReference type="PATRIC" id="fig|1470200.3.peg.1585"/>
<dbReference type="Proteomes" id="UP000036027">
    <property type="component" value="Unassembled WGS sequence"/>
</dbReference>
<evidence type="ECO:0000313" key="2">
    <source>
        <dbReference type="EMBL" id="KLT73562.1"/>
    </source>
</evidence>
<evidence type="ECO:0000313" key="3">
    <source>
        <dbReference type="Proteomes" id="UP000036027"/>
    </source>
</evidence>
<reference evidence="2 3" key="1">
    <citation type="submission" date="2014-11" db="EMBL/GenBank/DDBJ databases">
        <title>Genome of a novel goose pathogen.</title>
        <authorList>
            <person name="Hansen C.M."/>
            <person name="Hueffer K."/>
            <person name="Choi S.C."/>
        </authorList>
    </citation>
    <scope>NUCLEOTIDE SEQUENCE [LARGE SCALE GENOMIC DNA]</scope>
    <source>
        <strain evidence="2 3">KH1503</strain>
    </source>
</reference>
<dbReference type="AlphaFoldDB" id="A0A0J0YTV4"/>
<dbReference type="InterPro" id="IPR010352">
    <property type="entry name" value="DUF945"/>
</dbReference>
<dbReference type="OrthoDB" id="8523324at2"/>
<evidence type="ECO:0000256" key="1">
    <source>
        <dbReference type="SAM" id="MobiDB-lite"/>
    </source>
</evidence>
<protein>
    <submittedName>
        <fullName evidence="2">Uncharacterized protein</fullName>
    </submittedName>
</protein>
<dbReference type="Pfam" id="PF06097">
    <property type="entry name" value="DUF945"/>
    <property type="match status" value="1"/>
</dbReference>
<dbReference type="STRING" id="1470200.PL75_02520"/>
<feature type="region of interest" description="Disordered" evidence="1">
    <location>
        <begin position="502"/>
        <end position="539"/>
    </location>
</feature>
<accession>A0A0J0YTV4</accession>
<comment type="caution">
    <text evidence="2">The sequence shown here is derived from an EMBL/GenBank/DDBJ whole genome shotgun (WGS) entry which is preliminary data.</text>
</comment>
<proteinExistence type="predicted"/>
<dbReference type="RefSeq" id="WP_047760443.1">
    <property type="nucleotide sequence ID" value="NZ_CP091510.1"/>
</dbReference>
<sequence length="539" mass="59891">MKKLLIAISATIIILLAVLFLGLPYYLGTKAEENLNEQQKILAQSGFLTVESHNYERGWFNATETTVIRLKPSLLHNTQQYLPENLKTVLNEPITLVNHIQHGPFAGGLTPVRARVETEFKYNPETEKVLARFFGNQAPVSMSNTVYLSGSGNISFKVPAFDYEELSGIKLDWKGLSGNTAYTKGFDSYNNDYTAPFLHIKLADKGDVVLQNLNIHTETKDGGNRLALGNSSFKLDKFSIQWKEGIDYNVKLNELVNLVTNLQIGAFINPTGTIAPSKIEVDKLSFDTQTDEAGEWINSKGRFQFANLTYGDEKYGPLDIDVAAEHLDAKGLLAVKNKLAELAARELSEEQIRAELLQTVKTDAAGLFTQNPVLKINTFAFTMPQGKVDVKGELRFNGLLAADLNDFSAMMRKTQAQFDMNVPQKLLEQIAINQASNLFSVNPEDLAEGRASLDDINETLRLMVDSTVQSMQRENYLTLDNGIIRTRIDLTDNQLKLNGKIFESEPEPEFTEADMLPESNIPDQAASEPETIPDSASAP</sequence>
<keyword evidence="3" id="KW-1185">Reference proteome</keyword>
<name>A0A0J0YTV4_9NEIS</name>
<dbReference type="EMBL" id="JTDO01000003">
    <property type="protein sequence ID" value="KLT73562.1"/>
    <property type="molecule type" value="Genomic_DNA"/>
</dbReference>